<feature type="binding site" evidence="11">
    <location>
        <position position="171"/>
    </location>
    <ligand>
        <name>L-tyrosine</name>
        <dbReference type="ChEBI" id="CHEBI:58315"/>
    </ligand>
</feature>
<dbReference type="Pfam" id="PF22421">
    <property type="entry name" value="SYY_C-terminal"/>
    <property type="match status" value="1"/>
</dbReference>
<dbReference type="GO" id="GO:0003723">
    <property type="term" value="F:RNA binding"/>
    <property type="evidence" value="ECO:0007669"/>
    <property type="project" value="UniProtKB-KW"/>
</dbReference>
<feature type="domain" description="Tyrosine--tRNA ligase SYY-like C-terminal" evidence="13">
    <location>
        <begin position="324"/>
        <end position="400"/>
    </location>
</feature>
<keyword evidence="8 11" id="KW-0030">Aminoacyl-tRNA synthetase</keyword>
<feature type="binding site" evidence="11">
    <location>
        <position position="230"/>
    </location>
    <ligand>
        <name>ATP</name>
        <dbReference type="ChEBI" id="CHEBI:30616"/>
    </ligand>
</feature>
<dbReference type="CDD" id="cd00805">
    <property type="entry name" value="TyrRS_core"/>
    <property type="match status" value="1"/>
</dbReference>
<evidence type="ECO:0000256" key="1">
    <source>
        <dbReference type="ARBA" id="ARBA00004496"/>
    </source>
</evidence>
<dbReference type="STRING" id="84035.SAMN05660742_103276"/>
<keyword evidence="2 11" id="KW-0963">Cytoplasm</keyword>
<feature type="short sequence motif" description="'KMSKS' region" evidence="11">
    <location>
        <begin position="227"/>
        <end position="231"/>
    </location>
</feature>
<evidence type="ECO:0000256" key="3">
    <source>
        <dbReference type="ARBA" id="ARBA00022598"/>
    </source>
</evidence>
<dbReference type="GO" id="GO:0005829">
    <property type="term" value="C:cytosol"/>
    <property type="evidence" value="ECO:0007669"/>
    <property type="project" value="TreeGrafter"/>
</dbReference>
<dbReference type="PROSITE" id="PS00178">
    <property type="entry name" value="AA_TRNA_LIGASE_I"/>
    <property type="match status" value="1"/>
</dbReference>
<comment type="catalytic activity">
    <reaction evidence="9 11">
        <text>tRNA(Tyr) + L-tyrosine + ATP = L-tyrosyl-tRNA(Tyr) + AMP + diphosphate + H(+)</text>
        <dbReference type="Rhea" id="RHEA:10220"/>
        <dbReference type="Rhea" id="RHEA-COMP:9706"/>
        <dbReference type="Rhea" id="RHEA-COMP:9707"/>
        <dbReference type="ChEBI" id="CHEBI:15378"/>
        <dbReference type="ChEBI" id="CHEBI:30616"/>
        <dbReference type="ChEBI" id="CHEBI:33019"/>
        <dbReference type="ChEBI" id="CHEBI:58315"/>
        <dbReference type="ChEBI" id="CHEBI:78442"/>
        <dbReference type="ChEBI" id="CHEBI:78536"/>
        <dbReference type="ChEBI" id="CHEBI:456215"/>
        <dbReference type="EC" id="6.1.1.1"/>
    </reaction>
</comment>
<protein>
    <recommendedName>
        <fullName evidence="11">Tyrosine--tRNA ligase</fullName>
        <ecNumber evidence="11">6.1.1.1</ecNumber>
    </recommendedName>
    <alternativeName>
        <fullName evidence="11">Tyrosyl-tRNA synthetase</fullName>
        <shortName evidence="11">TyrRS</shortName>
    </alternativeName>
</protein>
<gene>
    <name evidence="11" type="primary">tyrS</name>
    <name evidence="14" type="ORF">SAMN05660742_103276</name>
</gene>
<dbReference type="InterPro" id="IPR054608">
    <property type="entry name" value="SYY-like_C"/>
</dbReference>
<evidence type="ECO:0000313" key="15">
    <source>
        <dbReference type="Proteomes" id="UP000199662"/>
    </source>
</evidence>
<feature type="binding site" evidence="11">
    <location>
        <position position="34"/>
    </location>
    <ligand>
        <name>L-tyrosine</name>
        <dbReference type="ChEBI" id="CHEBI:58315"/>
    </ligand>
</feature>
<keyword evidence="15" id="KW-1185">Reference proteome</keyword>
<dbReference type="CDD" id="cd00165">
    <property type="entry name" value="S4"/>
    <property type="match status" value="1"/>
</dbReference>
<dbReference type="RefSeq" id="WP_091829712.1">
    <property type="nucleotide sequence ID" value="NZ_FNZK01000003.1"/>
</dbReference>
<dbReference type="InterPro" id="IPR002307">
    <property type="entry name" value="Tyr-tRNA-ligase"/>
</dbReference>
<proteinExistence type="inferred from homology"/>
<evidence type="ECO:0000256" key="2">
    <source>
        <dbReference type="ARBA" id="ARBA00022490"/>
    </source>
</evidence>
<evidence type="ECO:0000256" key="7">
    <source>
        <dbReference type="ARBA" id="ARBA00022917"/>
    </source>
</evidence>
<organism evidence="14 15">
    <name type="scientific">Propionispira arboris</name>
    <dbReference type="NCBI Taxonomy" id="84035"/>
    <lineage>
        <taxon>Bacteria</taxon>
        <taxon>Bacillati</taxon>
        <taxon>Bacillota</taxon>
        <taxon>Negativicutes</taxon>
        <taxon>Selenomonadales</taxon>
        <taxon>Selenomonadaceae</taxon>
        <taxon>Propionispira</taxon>
    </lineage>
</organism>
<dbReference type="GO" id="GO:0004831">
    <property type="term" value="F:tyrosine-tRNA ligase activity"/>
    <property type="evidence" value="ECO:0007669"/>
    <property type="project" value="UniProtKB-UniRule"/>
</dbReference>
<dbReference type="FunFam" id="3.40.50.620:FF:000008">
    <property type="entry name" value="Tyrosine--tRNA ligase"/>
    <property type="match status" value="1"/>
</dbReference>
<dbReference type="EMBL" id="FNZK01000003">
    <property type="protein sequence ID" value="SEJ13112.1"/>
    <property type="molecule type" value="Genomic_DNA"/>
</dbReference>
<dbReference type="Gene3D" id="3.40.50.620">
    <property type="entry name" value="HUPs"/>
    <property type="match status" value="1"/>
</dbReference>
<dbReference type="FunFam" id="1.10.240.10:FF:000001">
    <property type="entry name" value="Tyrosine--tRNA ligase"/>
    <property type="match status" value="1"/>
</dbReference>
<name>A0A1H6WKV5_9FIRM</name>
<feature type="binding site" evidence="11">
    <location>
        <position position="167"/>
    </location>
    <ligand>
        <name>L-tyrosine</name>
        <dbReference type="ChEBI" id="CHEBI:58315"/>
    </ligand>
</feature>
<dbReference type="SUPFAM" id="SSF52374">
    <property type="entry name" value="Nucleotidylyl transferase"/>
    <property type="match status" value="1"/>
</dbReference>
<dbReference type="InterPro" id="IPR002305">
    <property type="entry name" value="aa-tRNA-synth_Ic"/>
</dbReference>
<sequence>MSVFDTLKERGFIAQVTHENEIRELFDKEKVSFYIGFDPTADSLHVGHFLGMMVMAHMQQAGHRPICLIGGGTATVGDPSGKTDMRKMMTDEVIAHNCECFKKQMQRFIDFSDGKALMVNNGDWLKKLNYIEMLRDIGPHFSVNRMLTAECYKQRMEKGLTFLEFNYMIMQAYDFMELNHRYDCKLEMGGDDQWSNIIAGVELIRRKEAKAAFGLTFTLLTTSEGKKMGKTEKGALWLDPAKTSPYEFYQYWRNVTDADVEKCLALLTFLPMKEVKRLGSLQDQAINDAKKVLAFEVTKLIHGEAEALSAQQAAEALFNGTGNLDNVPTIELSEADFGLKLLDLLAREGVFASKSEGRRLIQQNGLSLQDEKITDVDFVLSKELFSEKSLLVKKGKKKYYRLVIA</sequence>
<comment type="function">
    <text evidence="11">Catalyzes the attachment of tyrosine to tRNA(Tyr) in a two-step reaction: tyrosine is first activated by ATP to form Tyr-AMP and then transferred to the acceptor end of tRNA(Tyr).</text>
</comment>
<comment type="subunit">
    <text evidence="11">Homodimer.</text>
</comment>
<dbReference type="GO" id="GO:0042803">
    <property type="term" value="F:protein homodimerization activity"/>
    <property type="evidence" value="ECO:0007669"/>
    <property type="project" value="UniProtKB-ARBA"/>
</dbReference>
<dbReference type="Proteomes" id="UP000199662">
    <property type="component" value="Unassembled WGS sequence"/>
</dbReference>
<dbReference type="GO" id="GO:0006437">
    <property type="term" value="P:tyrosyl-tRNA aminoacylation"/>
    <property type="evidence" value="ECO:0007669"/>
    <property type="project" value="UniProtKB-UniRule"/>
</dbReference>
<evidence type="ECO:0000313" key="14">
    <source>
        <dbReference type="EMBL" id="SEJ13112.1"/>
    </source>
</evidence>
<accession>A0A1H6WKV5</accession>
<dbReference type="EC" id="6.1.1.1" evidence="11"/>
<dbReference type="GO" id="GO:0005524">
    <property type="term" value="F:ATP binding"/>
    <property type="evidence" value="ECO:0007669"/>
    <property type="project" value="UniProtKB-UniRule"/>
</dbReference>
<evidence type="ECO:0000256" key="6">
    <source>
        <dbReference type="ARBA" id="ARBA00022884"/>
    </source>
</evidence>
<dbReference type="Pfam" id="PF00579">
    <property type="entry name" value="tRNA-synt_1b"/>
    <property type="match status" value="1"/>
</dbReference>
<keyword evidence="5 11" id="KW-0067">ATP-binding</keyword>
<evidence type="ECO:0000256" key="5">
    <source>
        <dbReference type="ARBA" id="ARBA00022840"/>
    </source>
</evidence>
<dbReference type="PROSITE" id="PS50889">
    <property type="entry name" value="S4"/>
    <property type="match status" value="1"/>
</dbReference>
<evidence type="ECO:0000256" key="12">
    <source>
        <dbReference type="PROSITE-ProRule" id="PRU00182"/>
    </source>
</evidence>
<keyword evidence="4 11" id="KW-0547">Nucleotide-binding</keyword>
<dbReference type="NCBIfam" id="TIGR00234">
    <property type="entry name" value="tyrS"/>
    <property type="match status" value="1"/>
</dbReference>
<keyword evidence="6 12" id="KW-0694">RNA-binding</keyword>
<dbReference type="InterPro" id="IPR036986">
    <property type="entry name" value="S4_RNA-bd_sf"/>
</dbReference>
<dbReference type="PANTHER" id="PTHR11766">
    <property type="entry name" value="TYROSYL-TRNA SYNTHETASE"/>
    <property type="match status" value="1"/>
</dbReference>
<evidence type="ECO:0000256" key="8">
    <source>
        <dbReference type="ARBA" id="ARBA00023146"/>
    </source>
</evidence>
<evidence type="ECO:0000256" key="11">
    <source>
        <dbReference type="HAMAP-Rule" id="MF_02006"/>
    </source>
</evidence>
<dbReference type="InterPro" id="IPR001412">
    <property type="entry name" value="aa-tRNA-synth_I_CS"/>
</dbReference>
<dbReference type="InterPro" id="IPR024088">
    <property type="entry name" value="Tyr-tRNA-ligase_bac-type"/>
</dbReference>
<dbReference type="InterPro" id="IPR024107">
    <property type="entry name" value="Tyr-tRNA-ligase_bac_1"/>
</dbReference>
<comment type="similarity">
    <text evidence="10 11">Belongs to the class-I aminoacyl-tRNA synthetase family. TyrS type 1 subfamily.</text>
</comment>
<dbReference type="AlphaFoldDB" id="A0A1H6WKV5"/>
<feature type="short sequence motif" description="'HIGH' region" evidence="11">
    <location>
        <begin position="39"/>
        <end position="48"/>
    </location>
</feature>
<dbReference type="Gene3D" id="3.10.290.10">
    <property type="entry name" value="RNA-binding S4 domain"/>
    <property type="match status" value="1"/>
</dbReference>
<evidence type="ECO:0000256" key="9">
    <source>
        <dbReference type="ARBA" id="ARBA00048248"/>
    </source>
</evidence>
<dbReference type="HAMAP" id="MF_02006">
    <property type="entry name" value="Tyr_tRNA_synth_type1"/>
    <property type="match status" value="1"/>
</dbReference>
<keyword evidence="7 11" id="KW-0648">Protein biosynthesis</keyword>
<evidence type="ECO:0000256" key="10">
    <source>
        <dbReference type="ARBA" id="ARBA00060965"/>
    </source>
</evidence>
<dbReference type="InterPro" id="IPR014729">
    <property type="entry name" value="Rossmann-like_a/b/a_fold"/>
</dbReference>
<dbReference type="SUPFAM" id="SSF55174">
    <property type="entry name" value="Alpha-L RNA-binding motif"/>
    <property type="match status" value="1"/>
</dbReference>
<dbReference type="PANTHER" id="PTHR11766:SF0">
    <property type="entry name" value="TYROSINE--TRNA LIGASE, MITOCHONDRIAL"/>
    <property type="match status" value="1"/>
</dbReference>
<evidence type="ECO:0000259" key="13">
    <source>
        <dbReference type="Pfam" id="PF22421"/>
    </source>
</evidence>
<comment type="subcellular location">
    <subcellularLocation>
        <location evidence="1 11">Cytoplasm</location>
    </subcellularLocation>
</comment>
<evidence type="ECO:0000256" key="4">
    <source>
        <dbReference type="ARBA" id="ARBA00022741"/>
    </source>
</evidence>
<keyword evidence="3 11" id="KW-0436">Ligase</keyword>
<dbReference type="Gene3D" id="1.10.240.10">
    <property type="entry name" value="Tyrosyl-Transfer RNA Synthetase"/>
    <property type="match status" value="1"/>
</dbReference>
<dbReference type="PRINTS" id="PR01040">
    <property type="entry name" value="TRNASYNTHTYR"/>
</dbReference>
<reference evidence="14 15" key="1">
    <citation type="submission" date="2016-10" db="EMBL/GenBank/DDBJ databases">
        <authorList>
            <person name="de Groot N.N."/>
        </authorList>
    </citation>
    <scope>NUCLEOTIDE SEQUENCE [LARGE SCALE GENOMIC DNA]</scope>
    <source>
        <strain evidence="14 15">DSM 2179</strain>
    </source>
</reference>